<dbReference type="CDD" id="cd02069">
    <property type="entry name" value="methionine_synthase_B12_BD"/>
    <property type="match status" value="1"/>
</dbReference>
<keyword evidence="10" id="KW-0028">Amino-acid biosynthesis</keyword>
<dbReference type="FunFam" id="1.10.1240.10:FF:000001">
    <property type="entry name" value="Methionine synthase"/>
    <property type="match status" value="1"/>
</dbReference>
<keyword evidence="10" id="KW-0486">Methionine biosynthesis</keyword>
<evidence type="ECO:0000256" key="6">
    <source>
        <dbReference type="ARBA" id="ARBA00022723"/>
    </source>
</evidence>
<name>A0AA35D6L2_9BURK</name>
<dbReference type="Gene3D" id="1.10.1240.10">
    <property type="entry name" value="Methionine synthase domain"/>
    <property type="match status" value="1"/>
</dbReference>
<comment type="cofactor">
    <cofactor evidence="10 11">
        <name>methylcob(III)alamin</name>
        <dbReference type="ChEBI" id="CHEBI:28115"/>
    </cofactor>
</comment>
<keyword evidence="8 10" id="KW-0170">Cobalt</keyword>
<dbReference type="InterPro" id="IPR036594">
    <property type="entry name" value="Meth_synthase_dom"/>
</dbReference>
<dbReference type="PANTHER" id="PTHR45833">
    <property type="entry name" value="METHIONINE SYNTHASE"/>
    <property type="match status" value="1"/>
</dbReference>
<evidence type="ECO:0000256" key="4">
    <source>
        <dbReference type="ARBA" id="ARBA00022679"/>
    </source>
</evidence>
<gene>
    <name evidence="17" type="primary">metH_2</name>
    <name evidence="17" type="ORF">GHA_01525</name>
</gene>
<evidence type="ECO:0000256" key="12">
    <source>
        <dbReference type="PIRSR" id="PIRSR000381-2"/>
    </source>
</evidence>
<feature type="domain" description="B12-binding N-terminal" evidence="16">
    <location>
        <begin position="324"/>
        <end position="422"/>
    </location>
</feature>
<dbReference type="NCBIfam" id="NF007024">
    <property type="entry name" value="PRK09490.1"/>
    <property type="match status" value="1"/>
</dbReference>
<feature type="binding site" evidence="12">
    <location>
        <position position="489"/>
    </location>
    <ligand>
        <name>methylcob(III)alamin</name>
        <dbReference type="ChEBI" id="CHEBI:28115"/>
    </ligand>
</feature>
<comment type="cofactor">
    <cofactor evidence="10">
        <name>Zn(2+)</name>
        <dbReference type="ChEBI" id="CHEBI:29105"/>
    </cofactor>
</comment>
<dbReference type="Pfam" id="PF02310">
    <property type="entry name" value="B12-binding"/>
    <property type="match status" value="1"/>
</dbReference>
<keyword evidence="2 10" id="KW-0489">Methyltransferase</keyword>
<dbReference type="InterPro" id="IPR033706">
    <property type="entry name" value="Met_synthase_B12-bd"/>
</dbReference>
<comment type="pathway">
    <text evidence="10">Amino-acid biosynthesis; L-methionine biosynthesis via de novo pathway; L-methionine from L-homocysteine (MetH route): step 1/1.</text>
</comment>
<evidence type="ECO:0000259" key="14">
    <source>
        <dbReference type="PROSITE" id="PS50974"/>
    </source>
</evidence>
<dbReference type="GO" id="GO:0005829">
    <property type="term" value="C:cytosol"/>
    <property type="evidence" value="ECO:0007669"/>
    <property type="project" value="TreeGrafter"/>
</dbReference>
<evidence type="ECO:0000256" key="10">
    <source>
        <dbReference type="PIRNR" id="PIRNR000381"/>
    </source>
</evidence>
<dbReference type="GO" id="GO:0008270">
    <property type="term" value="F:zinc ion binding"/>
    <property type="evidence" value="ECO:0007669"/>
    <property type="project" value="UniProtKB-UniRule"/>
</dbReference>
<dbReference type="Pfam" id="PF00809">
    <property type="entry name" value="Pterin_bind"/>
    <property type="match status" value="1"/>
</dbReference>
<dbReference type="EMBL" id="CAHPSC010000017">
    <property type="protein sequence ID" value="CAB5683181.1"/>
    <property type="molecule type" value="Genomic_DNA"/>
</dbReference>
<dbReference type="InterPro" id="IPR011005">
    <property type="entry name" value="Dihydropteroate_synth-like_sf"/>
</dbReference>
<keyword evidence="3 10" id="KW-0846">Cobalamin</keyword>
<evidence type="ECO:0000256" key="1">
    <source>
        <dbReference type="ARBA" id="ARBA00010398"/>
    </source>
</evidence>
<evidence type="ECO:0000259" key="15">
    <source>
        <dbReference type="PROSITE" id="PS51332"/>
    </source>
</evidence>
<comment type="catalytic activity">
    <reaction evidence="10">
        <text>(6S)-5-methyl-5,6,7,8-tetrahydrofolate + L-homocysteine = (6S)-5,6,7,8-tetrahydrofolate + L-methionine</text>
        <dbReference type="Rhea" id="RHEA:11172"/>
        <dbReference type="ChEBI" id="CHEBI:18608"/>
        <dbReference type="ChEBI" id="CHEBI:57453"/>
        <dbReference type="ChEBI" id="CHEBI:57844"/>
        <dbReference type="ChEBI" id="CHEBI:58199"/>
        <dbReference type="EC" id="2.1.1.13"/>
    </reaction>
</comment>
<reference evidence="17" key="1">
    <citation type="submission" date="2020-05" db="EMBL/GenBank/DDBJ databases">
        <authorList>
            <person name="Delgado-Blas J."/>
        </authorList>
    </citation>
    <scope>NUCLEOTIDE SEQUENCE</scope>
    <source>
        <strain evidence="17">BB1454</strain>
    </source>
</reference>
<keyword evidence="4 10" id="KW-0808">Transferase</keyword>
<dbReference type="SMART" id="SM01018">
    <property type="entry name" value="B12-binding_2"/>
    <property type="match status" value="1"/>
</dbReference>
<dbReference type="Pfam" id="PF02607">
    <property type="entry name" value="B12-binding_2"/>
    <property type="match status" value="1"/>
</dbReference>
<feature type="binding site" evidence="12">
    <location>
        <begin position="441"/>
        <end position="445"/>
    </location>
    <ligand>
        <name>methylcob(III)alamin</name>
        <dbReference type="ChEBI" id="CHEBI:28115"/>
    </ligand>
</feature>
<comment type="domain">
    <text evidence="10">Modular enzyme with four functionally distinct domains. The isolated Hcy-binding domain catalyzes methyl transfer from free methylcobalamin to homocysteine. The Hcy-binding domain in association with the pterin-binding domain catalyzes the methylation of cob(I)alamin by methyltetrahydrofolate and the methylation of homocysteine. The B12-binding domain binds the cofactor. The AdoMet activation domain binds S-adenosyl-L-methionine. Under aerobic conditions cob(I)alamin can be converted to inactive cob(II)alamin. Reductive methylation by S-adenosyl-L-methionine and flavodoxin regenerates methylcobalamin.</text>
</comment>
<feature type="domain" description="AdoMet activation" evidence="14">
    <location>
        <begin position="581"/>
        <end position="912"/>
    </location>
</feature>
<dbReference type="CDD" id="cd00740">
    <property type="entry name" value="MeTr"/>
    <property type="match status" value="1"/>
</dbReference>
<proteinExistence type="inferred from homology"/>
<evidence type="ECO:0000256" key="8">
    <source>
        <dbReference type="ARBA" id="ARBA00023285"/>
    </source>
</evidence>
<feature type="binding site" evidence="12">
    <location>
        <begin position="878"/>
        <end position="879"/>
    </location>
    <ligand>
        <name>S-adenosyl-L-methionine</name>
        <dbReference type="ChEBI" id="CHEBI:59789"/>
    </ligand>
</feature>
<dbReference type="Gene3D" id="1.10.288.10">
    <property type="entry name" value="Cobalamin-dependent Methionine Synthase, domain 2"/>
    <property type="match status" value="1"/>
</dbReference>
<evidence type="ECO:0000256" key="2">
    <source>
        <dbReference type="ARBA" id="ARBA00022603"/>
    </source>
</evidence>
<keyword evidence="5 10" id="KW-0949">S-adenosyl-L-methionine</keyword>
<dbReference type="SUPFAM" id="SSF51717">
    <property type="entry name" value="Dihydropteroate synthetase-like"/>
    <property type="match status" value="1"/>
</dbReference>
<evidence type="ECO:0000313" key="17">
    <source>
        <dbReference type="EMBL" id="CAB5683181.1"/>
    </source>
</evidence>
<dbReference type="InterPro" id="IPR004223">
    <property type="entry name" value="VitB12-dep_Met_synth_activ_dom"/>
</dbReference>
<dbReference type="GO" id="GO:0032259">
    <property type="term" value="P:methylation"/>
    <property type="evidence" value="ECO:0007669"/>
    <property type="project" value="UniProtKB-KW"/>
</dbReference>
<dbReference type="InterPro" id="IPR050554">
    <property type="entry name" value="Met_Synthase/Corrinoid"/>
</dbReference>
<feature type="binding site" evidence="12">
    <location>
        <position position="824"/>
    </location>
    <ligand>
        <name>S-adenosyl-L-methionine</name>
        <dbReference type="ChEBI" id="CHEBI:59789"/>
    </ligand>
</feature>
<feature type="binding site" evidence="12">
    <location>
        <position position="493"/>
    </location>
    <ligand>
        <name>methylcob(III)alamin</name>
        <dbReference type="ChEBI" id="CHEBI:28115"/>
    </ligand>
</feature>
<dbReference type="InterPro" id="IPR003759">
    <property type="entry name" value="Cbl-bd_cap"/>
</dbReference>
<dbReference type="Gene3D" id="3.40.50.280">
    <property type="entry name" value="Cobalamin-binding domain"/>
    <property type="match status" value="1"/>
</dbReference>
<dbReference type="SUPFAM" id="SSF47644">
    <property type="entry name" value="Methionine synthase domain"/>
    <property type="match status" value="1"/>
</dbReference>
<dbReference type="RefSeq" id="WP_081770594.1">
    <property type="nucleotide sequence ID" value="NZ_CAHPRW010000010.1"/>
</dbReference>
<dbReference type="SUPFAM" id="SSF56507">
    <property type="entry name" value="Methionine synthase activation domain-like"/>
    <property type="match status" value="1"/>
</dbReference>
<dbReference type="InterPro" id="IPR037010">
    <property type="entry name" value="VitB12-dep_Met_synth_activ_sf"/>
</dbReference>
<evidence type="ECO:0000313" key="18">
    <source>
        <dbReference type="Proteomes" id="UP000834458"/>
    </source>
</evidence>
<feature type="domain" description="Pterin-binding" evidence="13">
    <location>
        <begin position="28"/>
        <end position="289"/>
    </location>
</feature>
<keyword evidence="10" id="KW-0862">Zinc</keyword>
<evidence type="ECO:0000259" key="13">
    <source>
        <dbReference type="PROSITE" id="PS50972"/>
    </source>
</evidence>
<dbReference type="GO" id="GO:0031419">
    <property type="term" value="F:cobalamin binding"/>
    <property type="evidence" value="ECO:0007669"/>
    <property type="project" value="UniProtKB-UniRule"/>
</dbReference>
<comment type="similarity">
    <text evidence="1">Belongs to the vitamin-B12 dependent methionine synthase family.</text>
</comment>
<comment type="caution">
    <text evidence="17">The sequence shown here is derived from an EMBL/GenBank/DDBJ whole genome shotgun (WGS) entry which is preliminary data.</text>
</comment>
<keyword evidence="6 10" id="KW-0479">Metal-binding</keyword>
<dbReference type="Gene3D" id="3.20.20.20">
    <property type="entry name" value="Dihydropteroate synthase-like"/>
    <property type="match status" value="1"/>
</dbReference>
<dbReference type="InterPro" id="IPR000489">
    <property type="entry name" value="Pterin-binding_dom"/>
</dbReference>
<dbReference type="Gene3D" id="3.10.196.10">
    <property type="entry name" value="Vitamin B12-dependent methionine synthase, activation domain"/>
    <property type="match status" value="1"/>
</dbReference>
<feature type="binding site" evidence="12">
    <location>
        <position position="372"/>
    </location>
    <ligand>
        <name>methylcob(III)alamin</name>
        <dbReference type="ChEBI" id="CHEBI:28115"/>
    </ligand>
</feature>
<feature type="binding site" evidence="12">
    <location>
        <position position="549"/>
    </location>
    <ligand>
        <name>methylcob(III)alamin</name>
        <dbReference type="ChEBI" id="CHEBI:28115"/>
    </ligand>
</feature>
<dbReference type="PROSITE" id="PS50974">
    <property type="entry name" value="ADOMET_ACTIVATION"/>
    <property type="match status" value="1"/>
</dbReference>
<comment type="function">
    <text evidence="10">Catalyzes the transfer of a methyl group from methyl-cobalamin to homocysteine, yielding enzyme-bound cob(I)alamin and methionine. Subsequently, remethylates the cofactor using methyltetrahydrofolate.</text>
</comment>
<dbReference type="AlphaFoldDB" id="A0AA35D6L2"/>
<dbReference type="InterPro" id="IPR006158">
    <property type="entry name" value="Cobalamin-bd"/>
</dbReference>
<dbReference type="PROSITE" id="PS51337">
    <property type="entry name" value="B12_BINDING_NTER"/>
    <property type="match status" value="1"/>
</dbReference>
<dbReference type="PIRSF" id="PIRSF000381">
    <property type="entry name" value="MetH"/>
    <property type="match status" value="1"/>
</dbReference>
<dbReference type="GO" id="GO:0046653">
    <property type="term" value="P:tetrahydrofolate metabolic process"/>
    <property type="evidence" value="ECO:0007669"/>
    <property type="project" value="TreeGrafter"/>
</dbReference>
<dbReference type="EC" id="2.1.1.13" evidence="9 10"/>
<dbReference type="SUPFAM" id="SSF52242">
    <property type="entry name" value="Cobalamin (vitamin B12)-binding domain"/>
    <property type="match status" value="1"/>
</dbReference>
<organism evidence="17 18">
    <name type="scientific">Comamonas aquatica</name>
    <dbReference type="NCBI Taxonomy" id="225991"/>
    <lineage>
        <taxon>Bacteria</taxon>
        <taxon>Pseudomonadati</taxon>
        <taxon>Pseudomonadota</taxon>
        <taxon>Betaproteobacteria</taxon>
        <taxon>Burkholderiales</taxon>
        <taxon>Comamonadaceae</taxon>
        <taxon>Comamonas</taxon>
    </lineage>
</organism>
<evidence type="ECO:0000256" key="3">
    <source>
        <dbReference type="ARBA" id="ARBA00022628"/>
    </source>
</evidence>
<protein>
    <recommendedName>
        <fullName evidence="9 10">Methionine synthase</fullName>
        <ecNumber evidence="9 10">2.1.1.13</ecNumber>
    </recommendedName>
    <alternativeName>
        <fullName evidence="10">5-methyltetrahydrofolate--homocysteine methyltransferase</fullName>
    </alternativeName>
</protein>
<dbReference type="FunFam" id="3.20.20.20:FF:000002">
    <property type="entry name" value="Methionine synthase"/>
    <property type="match status" value="1"/>
</dbReference>
<sequence>MTVAAPVSIPPMRLSGLEPVFIGEDTLFVNVGERTNVTGSKAFARLILNEQYEEALAVARQQVENGAQIIDVNMDEAMLDSKAAMVRFLNLIASEPDIAKVPVMVDSSKWEVIEAGLRCLQGKGIVNSISMKEGVDEFKKHAKLVKRYGAAAVVMAFDEKGQADTFARKIEICERAYRILVDEVGFAPEDIIFDPNIFAVATGIEEHNNYGVDFIEAVRWIKQHLPGAKVSGGVSNVSFSFRGNDPVREAIHTVFLYHAIAAGMDMGIVNAGMIGVYDDLEPTLRERVEDVVLNRRPDAAERLLEIADSAKGAAKDDSKKLEWRGTPEAPKTVGERLAHALVHGITDFITEDTEEAYQQVLAKGGRPLHVIEGPLMDGMNIVGDLFGAGKMFLPQVVKSARVMKQAVAHLVPYIEEEKRQQEAAGLDVTSKGKIVIATVKGDVHDIGKNIVTVVLQCNNFEVINMGVMVPCHEILARAKAEGADIIGLSGLITPSLEEMQYVAGEMHKDDYFRIKKIPLLIGGATCSRVHTAVKIAPNYEGPVVYVPDASRSVSVAQSLLGEGKQAYLDELGADYDKVRSQHANKKKTPLWPLAQARANAAVVAHTPVVPRVLGRRVFKNFDLAEIARYIDWGPFFQTWDLAGPYPAILQDEIVGEQARKVLADAQAMLKKIIEGRWLQANGVMGLFPANRVGDDIVFYTDESRSQVLTTWYGLRQQTEKQAVDGVLRPSRCLSDFVAAKDSGVADYAGLFAVTAGIGAEKKDKEFEAALDDYSGIMFKALADRLAEAFAECLHERVRKDLWGYAADEQLSNEQLIKEQYQGIRPAPGYPACPDHTAKIDLFKVLQAEEIGMTLTESLAMNPASSVSGFYIGNPEASYFNVGQIGEDQLADMAERRGMDIDALRRFLAPNLG</sequence>
<dbReference type="PROSITE" id="PS50972">
    <property type="entry name" value="PTERIN_BINDING"/>
    <property type="match status" value="1"/>
</dbReference>
<dbReference type="GO" id="GO:0008705">
    <property type="term" value="F:methionine synthase activity"/>
    <property type="evidence" value="ECO:0007669"/>
    <property type="project" value="UniProtKB-UniRule"/>
</dbReference>
<accession>A0AA35D6L2</accession>
<evidence type="ECO:0000256" key="7">
    <source>
        <dbReference type="ARBA" id="ARBA00022737"/>
    </source>
</evidence>
<feature type="binding site" description="axial binding residue" evidence="11">
    <location>
        <position position="444"/>
    </location>
    <ligand>
        <name>methylcob(III)alamin</name>
        <dbReference type="ChEBI" id="CHEBI:28115"/>
    </ligand>
    <ligandPart>
        <name>Co</name>
        <dbReference type="ChEBI" id="CHEBI:27638"/>
    </ligandPart>
</feature>
<keyword evidence="7" id="KW-0677">Repeat</keyword>
<evidence type="ECO:0000256" key="11">
    <source>
        <dbReference type="PIRSR" id="PIRSR000381-1"/>
    </source>
</evidence>
<dbReference type="Proteomes" id="UP000834458">
    <property type="component" value="Unassembled WGS sequence"/>
</dbReference>
<dbReference type="PANTHER" id="PTHR45833:SF1">
    <property type="entry name" value="METHIONINE SYNTHASE"/>
    <property type="match status" value="1"/>
</dbReference>
<dbReference type="PROSITE" id="PS51332">
    <property type="entry name" value="B12_BINDING"/>
    <property type="match status" value="1"/>
</dbReference>
<dbReference type="InterPro" id="IPR036724">
    <property type="entry name" value="Cobalamin-bd_sf"/>
</dbReference>
<dbReference type="NCBIfam" id="TIGR02082">
    <property type="entry name" value="metH"/>
    <property type="match status" value="1"/>
</dbReference>
<evidence type="ECO:0000256" key="5">
    <source>
        <dbReference type="ARBA" id="ARBA00022691"/>
    </source>
</evidence>
<dbReference type="InterPro" id="IPR011822">
    <property type="entry name" value="MetH"/>
</dbReference>
<dbReference type="Pfam" id="PF02965">
    <property type="entry name" value="Met_synt_B12"/>
    <property type="match status" value="1"/>
</dbReference>
<evidence type="ECO:0000256" key="9">
    <source>
        <dbReference type="NCBIfam" id="TIGR02082"/>
    </source>
</evidence>
<feature type="domain" description="B12-binding" evidence="15">
    <location>
        <begin position="431"/>
        <end position="570"/>
    </location>
</feature>
<evidence type="ECO:0000259" key="16">
    <source>
        <dbReference type="PROSITE" id="PS51337"/>
    </source>
</evidence>
<feature type="binding site" evidence="12">
    <location>
        <position position="631"/>
    </location>
    <ligand>
        <name>S-adenosyl-L-methionine</name>
        <dbReference type="ChEBI" id="CHEBI:59789"/>
    </ligand>
</feature>
<dbReference type="GO" id="GO:0050667">
    <property type="term" value="P:homocysteine metabolic process"/>
    <property type="evidence" value="ECO:0007669"/>
    <property type="project" value="TreeGrafter"/>
</dbReference>